<dbReference type="AlphaFoldDB" id="A0A0E9WZ28"/>
<sequence>MRRYLFCSGSWIKQNCTRHFDLIPFLHDVNIQLPVGFHNWPTEEDMTCYY</sequence>
<reference evidence="1" key="1">
    <citation type="submission" date="2014-11" db="EMBL/GenBank/DDBJ databases">
        <authorList>
            <person name="Amaro Gonzalez C."/>
        </authorList>
    </citation>
    <scope>NUCLEOTIDE SEQUENCE</scope>
</reference>
<protein>
    <submittedName>
        <fullName evidence="1">Uncharacterized protein</fullName>
    </submittedName>
</protein>
<evidence type="ECO:0000313" key="1">
    <source>
        <dbReference type="EMBL" id="JAH95456.1"/>
    </source>
</evidence>
<proteinExistence type="predicted"/>
<reference evidence="1" key="2">
    <citation type="journal article" date="2015" name="Fish Shellfish Immunol.">
        <title>Early steps in the European eel (Anguilla anguilla)-Vibrio vulnificus interaction in the gills: Role of the RtxA13 toxin.</title>
        <authorList>
            <person name="Callol A."/>
            <person name="Pajuelo D."/>
            <person name="Ebbesson L."/>
            <person name="Teles M."/>
            <person name="MacKenzie S."/>
            <person name="Amaro C."/>
        </authorList>
    </citation>
    <scope>NUCLEOTIDE SEQUENCE</scope>
</reference>
<dbReference type="EMBL" id="GBXM01013121">
    <property type="protein sequence ID" value="JAH95456.1"/>
    <property type="molecule type" value="Transcribed_RNA"/>
</dbReference>
<accession>A0A0E9WZ28</accession>
<organism evidence="1">
    <name type="scientific">Anguilla anguilla</name>
    <name type="common">European freshwater eel</name>
    <name type="synonym">Muraena anguilla</name>
    <dbReference type="NCBI Taxonomy" id="7936"/>
    <lineage>
        <taxon>Eukaryota</taxon>
        <taxon>Metazoa</taxon>
        <taxon>Chordata</taxon>
        <taxon>Craniata</taxon>
        <taxon>Vertebrata</taxon>
        <taxon>Euteleostomi</taxon>
        <taxon>Actinopterygii</taxon>
        <taxon>Neopterygii</taxon>
        <taxon>Teleostei</taxon>
        <taxon>Anguilliformes</taxon>
        <taxon>Anguillidae</taxon>
        <taxon>Anguilla</taxon>
    </lineage>
</organism>
<name>A0A0E9WZ28_ANGAN</name>